<dbReference type="OrthoDB" id="9795390at2"/>
<dbReference type="InterPro" id="IPR011009">
    <property type="entry name" value="Kinase-like_dom_sf"/>
</dbReference>
<dbReference type="InterPro" id="IPR050154">
    <property type="entry name" value="UbiB_kinase"/>
</dbReference>
<evidence type="ECO:0000313" key="4">
    <source>
        <dbReference type="Proteomes" id="UP000042997"/>
    </source>
</evidence>
<keyword evidence="3" id="KW-0418">Kinase</keyword>
<evidence type="ECO:0000313" key="3">
    <source>
        <dbReference type="EMBL" id="CDZ89656.1"/>
    </source>
</evidence>
<organism evidence="3 4">
    <name type="scientific">Rhodococcus ruber</name>
    <dbReference type="NCBI Taxonomy" id="1830"/>
    <lineage>
        <taxon>Bacteria</taxon>
        <taxon>Bacillati</taxon>
        <taxon>Actinomycetota</taxon>
        <taxon>Actinomycetes</taxon>
        <taxon>Mycobacteriales</taxon>
        <taxon>Nocardiaceae</taxon>
        <taxon>Rhodococcus</taxon>
    </lineage>
</organism>
<keyword evidence="3" id="KW-0808">Transferase</keyword>
<dbReference type="PROSITE" id="PS50011">
    <property type="entry name" value="PROTEIN_KINASE_DOM"/>
    <property type="match status" value="1"/>
</dbReference>
<dbReference type="PANTHER" id="PTHR10566">
    <property type="entry name" value="CHAPERONE-ACTIVITY OF BC1 COMPLEX CABC1 -RELATED"/>
    <property type="match status" value="1"/>
</dbReference>
<accession>A0A098BPJ5</accession>
<protein>
    <submittedName>
        <fullName evidence="3">Putative unusual protein kinase</fullName>
    </submittedName>
</protein>
<sequence length="549" mass="60165">MSHAERYRQIAETFARHGFGFLIGVAGLQRWLPLHRGLLGHARRDQPYSNPEHLRLALEQLGPTFVKLGQVLSTRPDLLPEPYRRELAVLQDAAPPVPGPLITSLVTHDLGAAPSEVFASFDLQPLASASLGQAHAATLADGTEVVVKVRRPNVVEQIEQDLEILHNLAARAQRRWEAAADYDLVGIAEEFARTLRAELDYLHEGRNAERFAANFASSATIRIPRIYWDTTTSRVLTIERIRGIKIDDVQALDAAGIDRSTLAHHAAWVAAKMVFEDGFFHADPHPGNFFIEPGGRIGLIDFGMVGEVDAQLREKLGALLIALAGQQPRRVAAALTGLSSGRGRVDVPALATDLAPLLDRYAGRELGQISLGALIQDVLTVVRRHHVQIPSDLALLSKMLIMVEGLGVELDPQFQLAELLDPYARRLASARYSPEVLASRFRQAGFDVLDVVAELPDQLRRLRETLDAGGPEVHLRAAELEPFVARLETTGRRLVVALVAAALVRTLGAVMSAEAIRNRFSGPSPGSDPRGSRGADGLRTGRTRRRRHR</sequence>
<dbReference type="GO" id="GO:0004672">
    <property type="term" value="F:protein kinase activity"/>
    <property type="evidence" value="ECO:0007669"/>
    <property type="project" value="InterPro"/>
</dbReference>
<dbReference type="Proteomes" id="UP000042997">
    <property type="component" value="Unassembled WGS sequence"/>
</dbReference>
<dbReference type="RefSeq" id="WP_006946858.1">
    <property type="nucleotide sequence ID" value="NZ_JAINZV010000003.1"/>
</dbReference>
<reference evidence="3 4" key="1">
    <citation type="journal article" date="2014" name="Genome Announc.">
        <title>Draft Genome Sequence of Propane- and Butane-Oxidizing Actinobacterium Rhodococcus ruber IEGM 231.</title>
        <authorList>
            <person name="Ivshina I.B."/>
            <person name="Kuyukina M.S."/>
            <person name="Krivoruchko A.V."/>
            <person name="Barbe V."/>
            <person name="Fischer C."/>
        </authorList>
    </citation>
    <scope>NUCLEOTIDE SEQUENCE [LARGE SCALE GENOMIC DNA]</scope>
</reference>
<dbReference type="CDD" id="cd05121">
    <property type="entry name" value="ABC1_ADCK3-like"/>
    <property type="match status" value="1"/>
</dbReference>
<dbReference type="PANTHER" id="PTHR10566:SF113">
    <property type="entry name" value="PROTEIN ACTIVITY OF BC1 COMPLEX KINASE 7, CHLOROPLASTIC"/>
    <property type="match status" value="1"/>
</dbReference>
<dbReference type="EMBL" id="CCSD01000066">
    <property type="protein sequence ID" value="CDZ89656.1"/>
    <property type="molecule type" value="Genomic_DNA"/>
</dbReference>
<gene>
    <name evidence="3" type="ORF">RHRU231_540003</name>
</gene>
<dbReference type="GO" id="GO:0005524">
    <property type="term" value="F:ATP binding"/>
    <property type="evidence" value="ECO:0007669"/>
    <property type="project" value="InterPro"/>
</dbReference>
<dbReference type="InterPro" id="IPR004147">
    <property type="entry name" value="ABC1_dom"/>
</dbReference>
<dbReference type="SUPFAM" id="SSF56112">
    <property type="entry name" value="Protein kinase-like (PK-like)"/>
    <property type="match status" value="1"/>
</dbReference>
<dbReference type="AlphaFoldDB" id="A0A098BPJ5"/>
<comment type="similarity">
    <text evidence="1">Belongs to the protein kinase superfamily. ADCK protein kinase family.</text>
</comment>
<feature type="compositionally biased region" description="Low complexity" evidence="2">
    <location>
        <begin position="519"/>
        <end position="529"/>
    </location>
</feature>
<name>A0A098BPJ5_9NOCA</name>
<dbReference type="InterPro" id="IPR000719">
    <property type="entry name" value="Prot_kinase_dom"/>
</dbReference>
<proteinExistence type="inferred from homology"/>
<feature type="region of interest" description="Disordered" evidence="2">
    <location>
        <begin position="518"/>
        <end position="549"/>
    </location>
</feature>
<dbReference type="Pfam" id="PF03109">
    <property type="entry name" value="ABC1"/>
    <property type="match status" value="1"/>
</dbReference>
<evidence type="ECO:0000256" key="1">
    <source>
        <dbReference type="ARBA" id="ARBA00009670"/>
    </source>
</evidence>
<evidence type="ECO:0000256" key="2">
    <source>
        <dbReference type="SAM" id="MobiDB-lite"/>
    </source>
</evidence>